<sequence length="729" mass="79335">MDNGSQFERVSSVMSQTQIGEVGLCDNLLHSEELHVQTQNLNETSTLAHSQSPSDSHNMEGRTCGFIQQASLNNNEMEEKEENAAKKYDEGEDTDEAMKEEEEEEESEESASLIRCQSPDTPMTDSSFSETGSLLDTPYPFSPGTSPEPTSPVIAATSENVLSISTLETGRSDVEADSSVSSTGSEISLRGITASPHDRYSTAGTADATFQNPASHTWSSSSAGHTDASDRITKTVSIQPMTSSMDLISNCEPAVSRGSSIPPGLSSAETLAALTRLNASTANSNPGRATVEPCLFTAKPESADQELTFTNSPVSSNQELSTFTPVPTYAGGPALLESLEDLVQRGDDARLPHYLHQIAEAFVLQEDYQRALCFIQLERLYHQRLLDNLDALQEQWEGRCSKMTSHLTTHHLDSLKSICQTHNRPRTGDAECASVDFMKPEMEGGGVQLPSMSAGGMDQSKPAEQQGEDSHPGREKEETGGAEEEDCGVEEAAEALELEDGGGEDEWTEKQEEASFCLTALPTLLVETLASGAEVEPLRQVALAQEKHHHDSQESSETTLHKEAQSYQETLMKMQEQLEEDEEEYELDQADLFREAPSLDYMAKLITVEEISPASGLVSILKKRVNTDAADTPNGSEPVPKKGFAQRRVRFKVPDDSYDNDLGGGDSCLLLFLLCLVTVVISVGGTALYCALGDTHSSVCQDFTSNADFYIRQIHRGMSQLQHWFAPGS</sequence>
<keyword evidence="3" id="KW-1133">Transmembrane helix</keyword>
<evidence type="ECO:0000313" key="6">
    <source>
        <dbReference type="Ensembl" id="ENSORLP00015000713.1"/>
    </source>
</evidence>
<dbReference type="InterPro" id="IPR028129">
    <property type="entry name" value="Consortin_C"/>
</dbReference>
<reference evidence="6" key="4">
    <citation type="submission" date="2025-09" db="UniProtKB">
        <authorList>
            <consortium name="Ensembl"/>
        </authorList>
    </citation>
    <scope>IDENTIFICATION</scope>
    <source>
        <strain evidence="6">HSOK</strain>
    </source>
</reference>
<feature type="transmembrane region" description="Helical" evidence="3">
    <location>
        <begin position="669"/>
        <end position="692"/>
    </location>
</feature>
<feature type="compositionally biased region" description="Polar residues" evidence="2">
    <location>
        <begin position="202"/>
        <end position="224"/>
    </location>
</feature>
<feature type="compositionally biased region" description="Polar residues" evidence="2">
    <location>
        <begin position="118"/>
        <end position="134"/>
    </location>
</feature>
<protein>
    <submittedName>
        <fullName evidence="6">Uncharacterized protein</fullName>
    </submittedName>
</protein>
<reference evidence="6 7" key="2">
    <citation type="submission" date="2017-04" db="EMBL/GenBank/DDBJ databases">
        <title>CpG methylation of centromeres and impact of large insertions on vertebrate speciation.</title>
        <authorList>
            <person name="Ichikawa K."/>
            <person name="Yoshimura J."/>
            <person name="Morishita S."/>
        </authorList>
    </citation>
    <scope>NUCLEOTIDE SEQUENCE</scope>
    <source>
        <strain evidence="6 7">HSOK</strain>
    </source>
</reference>
<reference key="1">
    <citation type="journal article" date="2007" name="Nature">
        <title>The medaka draft genome and insights into vertebrate genome evolution.</title>
        <authorList>
            <person name="Kasahara M."/>
            <person name="Naruse K."/>
            <person name="Sasaki S."/>
            <person name="Nakatani Y."/>
            <person name="Qu W."/>
            <person name="Ahsan B."/>
            <person name="Yamada T."/>
            <person name="Nagayasu Y."/>
            <person name="Doi K."/>
            <person name="Kasai Y."/>
            <person name="Jindo T."/>
            <person name="Kobayashi D."/>
            <person name="Shimada A."/>
            <person name="Toyoda A."/>
            <person name="Kuroki Y."/>
            <person name="Fujiyama A."/>
            <person name="Sasaki T."/>
            <person name="Shimizu A."/>
            <person name="Asakawa S."/>
            <person name="Shimizu N."/>
            <person name="Hashimoto S."/>
            <person name="Yang J."/>
            <person name="Lee Y."/>
            <person name="Matsushima K."/>
            <person name="Sugano S."/>
            <person name="Sakaizumi M."/>
            <person name="Narita T."/>
            <person name="Ohishi K."/>
            <person name="Haga S."/>
            <person name="Ohta F."/>
            <person name="Nomoto H."/>
            <person name="Nogata K."/>
            <person name="Morishita T."/>
            <person name="Endo T."/>
            <person name="Shin-I T."/>
            <person name="Takeda H."/>
            <person name="Morishita S."/>
            <person name="Kohara Y."/>
        </authorList>
    </citation>
    <scope>NUCLEOTIDE SEQUENCE [LARGE SCALE GENOMIC DNA]</scope>
    <source>
        <strain>Hd-rR</strain>
    </source>
</reference>
<name>A0A3P9GZR6_ORYLA</name>
<keyword evidence="3" id="KW-0472">Membrane</keyword>
<dbReference type="GO" id="GO:0005802">
    <property type="term" value="C:trans-Golgi network"/>
    <property type="evidence" value="ECO:0007669"/>
    <property type="project" value="InterPro"/>
</dbReference>
<dbReference type="GO" id="GO:0071253">
    <property type="term" value="F:connexin binding"/>
    <property type="evidence" value="ECO:0007669"/>
    <property type="project" value="InterPro"/>
</dbReference>
<evidence type="ECO:0000256" key="1">
    <source>
        <dbReference type="SAM" id="Coils"/>
    </source>
</evidence>
<dbReference type="Pfam" id="PF22883">
    <property type="entry name" value="Consortin_N"/>
    <property type="match status" value="1"/>
</dbReference>
<feature type="region of interest" description="Disordered" evidence="2">
    <location>
        <begin position="72"/>
        <end position="153"/>
    </location>
</feature>
<feature type="region of interest" description="Disordered" evidence="2">
    <location>
        <begin position="441"/>
        <end position="488"/>
    </location>
</feature>
<evidence type="ECO:0000313" key="7">
    <source>
        <dbReference type="Proteomes" id="UP000265200"/>
    </source>
</evidence>
<dbReference type="InterPro" id="IPR054132">
    <property type="entry name" value="Consortin_N"/>
</dbReference>
<organism evidence="6 7">
    <name type="scientific">Oryzias latipes</name>
    <name type="common">Japanese rice fish</name>
    <name type="synonym">Japanese killifish</name>
    <dbReference type="NCBI Taxonomy" id="8090"/>
    <lineage>
        <taxon>Eukaryota</taxon>
        <taxon>Metazoa</taxon>
        <taxon>Chordata</taxon>
        <taxon>Craniata</taxon>
        <taxon>Vertebrata</taxon>
        <taxon>Euteleostomi</taxon>
        <taxon>Actinopterygii</taxon>
        <taxon>Neopterygii</taxon>
        <taxon>Teleostei</taxon>
        <taxon>Neoteleostei</taxon>
        <taxon>Acanthomorphata</taxon>
        <taxon>Ovalentaria</taxon>
        <taxon>Atherinomorphae</taxon>
        <taxon>Beloniformes</taxon>
        <taxon>Adrianichthyidae</taxon>
        <taxon>Oryziinae</taxon>
        <taxon>Oryzias</taxon>
    </lineage>
</organism>
<feature type="region of interest" description="Disordered" evidence="2">
    <location>
        <begin position="167"/>
        <end position="229"/>
    </location>
</feature>
<evidence type="ECO:0000256" key="2">
    <source>
        <dbReference type="SAM" id="MobiDB-lite"/>
    </source>
</evidence>
<keyword evidence="3" id="KW-0812">Transmembrane</keyword>
<dbReference type="AlphaFoldDB" id="A0A3P9GZR6"/>
<accession>A0A3P9GZR6</accession>
<feature type="domain" description="Consortin N-terminal" evidence="5">
    <location>
        <begin position="347"/>
        <end position="397"/>
    </location>
</feature>
<keyword evidence="1" id="KW-0175">Coiled coil</keyword>
<dbReference type="Proteomes" id="UP000265200">
    <property type="component" value="Chromosome 3"/>
</dbReference>
<dbReference type="InterPro" id="IPR042318">
    <property type="entry name" value="Consortin"/>
</dbReference>
<reference evidence="6" key="3">
    <citation type="submission" date="2025-08" db="UniProtKB">
        <authorList>
            <consortium name="Ensembl"/>
        </authorList>
    </citation>
    <scope>IDENTIFICATION</scope>
    <source>
        <strain evidence="6">HSOK</strain>
    </source>
</reference>
<dbReference type="PANTHER" id="PTHR28581:SF1">
    <property type="entry name" value="CONSORTIN"/>
    <property type="match status" value="1"/>
</dbReference>
<dbReference type="Ensembl" id="ENSORLT00015013879.1">
    <property type="protein sequence ID" value="ENSORLP00015000713.1"/>
    <property type="gene ID" value="ENSORLG00015001304.1"/>
</dbReference>
<proteinExistence type="predicted"/>
<evidence type="ECO:0000259" key="5">
    <source>
        <dbReference type="Pfam" id="PF22883"/>
    </source>
</evidence>
<dbReference type="PANTHER" id="PTHR28581">
    <property type="entry name" value="CONSORTIN"/>
    <property type="match status" value="1"/>
</dbReference>
<dbReference type="Pfam" id="PF15281">
    <property type="entry name" value="Consortin_C"/>
    <property type="match status" value="1"/>
</dbReference>
<feature type="domain" description="Consortin C-terminal" evidence="4">
    <location>
        <begin position="610"/>
        <end position="725"/>
    </location>
</feature>
<evidence type="ECO:0000259" key="4">
    <source>
        <dbReference type="Pfam" id="PF15281"/>
    </source>
</evidence>
<feature type="compositionally biased region" description="Acidic residues" evidence="2">
    <location>
        <begin position="90"/>
        <end position="109"/>
    </location>
</feature>
<dbReference type="GO" id="GO:0042998">
    <property type="term" value="P:positive regulation of Golgi to plasma membrane protein transport"/>
    <property type="evidence" value="ECO:0007669"/>
    <property type="project" value="InterPro"/>
</dbReference>
<evidence type="ECO:0000256" key="3">
    <source>
        <dbReference type="SAM" id="Phobius"/>
    </source>
</evidence>
<feature type="coiled-coil region" evidence="1">
    <location>
        <begin position="564"/>
        <end position="595"/>
    </location>
</feature>
<feature type="compositionally biased region" description="Basic and acidic residues" evidence="2">
    <location>
        <begin position="468"/>
        <end position="479"/>
    </location>
</feature>